<accession>A0ABV7A4V6</accession>
<evidence type="ECO:0008006" key="3">
    <source>
        <dbReference type="Google" id="ProtNLM"/>
    </source>
</evidence>
<evidence type="ECO:0000313" key="2">
    <source>
        <dbReference type="Proteomes" id="UP001595387"/>
    </source>
</evidence>
<evidence type="ECO:0000313" key="1">
    <source>
        <dbReference type="EMBL" id="MFC2947909.1"/>
    </source>
</evidence>
<reference evidence="2" key="1">
    <citation type="journal article" date="2019" name="Int. J. Syst. Evol. Microbiol.">
        <title>The Global Catalogue of Microorganisms (GCM) 10K type strain sequencing project: providing services to taxonomists for standard genome sequencing and annotation.</title>
        <authorList>
            <consortium name="The Broad Institute Genomics Platform"/>
            <consortium name="The Broad Institute Genome Sequencing Center for Infectious Disease"/>
            <person name="Wu L."/>
            <person name="Ma J."/>
        </authorList>
    </citation>
    <scope>NUCLEOTIDE SEQUENCE [LARGE SCALE GENOMIC DNA]</scope>
    <source>
        <strain evidence="2">KCTC 13193</strain>
    </source>
</reference>
<proteinExistence type="predicted"/>
<dbReference type="Proteomes" id="UP001595387">
    <property type="component" value="Unassembled WGS sequence"/>
</dbReference>
<organism evidence="1 2">
    <name type="scientific">Virgibacillus sediminis</name>
    <dbReference type="NCBI Taxonomy" id="202260"/>
    <lineage>
        <taxon>Bacteria</taxon>
        <taxon>Bacillati</taxon>
        <taxon>Bacillota</taxon>
        <taxon>Bacilli</taxon>
        <taxon>Bacillales</taxon>
        <taxon>Bacillaceae</taxon>
        <taxon>Virgibacillus</taxon>
    </lineage>
</organism>
<protein>
    <recommendedName>
        <fullName evidence="3">Flagellar protein</fullName>
    </recommendedName>
</protein>
<comment type="caution">
    <text evidence="1">The sequence shown here is derived from an EMBL/GenBank/DDBJ whole genome shotgun (WGS) entry which is preliminary data.</text>
</comment>
<gene>
    <name evidence="1" type="ORF">ACFODW_06085</name>
</gene>
<dbReference type="RefSeq" id="WP_390304299.1">
    <property type="nucleotide sequence ID" value="NZ_JBHRRZ010000011.1"/>
</dbReference>
<name>A0ABV7A4V6_9BACI</name>
<keyword evidence="2" id="KW-1185">Reference proteome</keyword>
<sequence>MSSIVRVCRLCKEPMKNSPFMMCPDCLIESDKVRSFIAKNPLVSLTEISQSTNVPHGKIREMVKLGISKKNSYGTGMQ</sequence>
<dbReference type="EMBL" id="JBHRRZ010000011">
    <property type="protein sequence ID" value="MFC2947909.1"/>
    <property type="molecule type" value="Genomic_DNA"/>
</dbReference>